<sequence>MTLALLDSATRTARLKLAPAARFERAFLREQRSALTEMARREYAGPALRSSANRQVVLVMMVEHSIDQAINAGYPWLEIKCSRCKTPRAVDLGCPAPRSDHQGARSRRPPPALREVQRDWQAAGRGAAATVAALPDRRRDVTKLTRRRDKEAAREKWSILYRDVVVGSIGLRKGVPNHADQWEWKCGFYPGSDRSTGGPAATFDDRRAGFEAAWGALLPTLTEADFQAWRDHRDWIARKQAMWDRGEKLPSQQPSSLMRCPCGATFDSHRPAESQIHTPHHLRCAKARRNSTMKMKEDRRWADPEEAARRIMEHARAFEPIRDRPDLYRKDQLSDDLPGQGDVG</sequence>
<proteinExistence type="predicted"/>
<dbReference type="EMBL" id="JBGBZA010000002">
    <property type="protein sequence ID" value="MEY9320206.1"/>
    <property type="molecule type" value="Genomic_DNA"/>
</dbReference>
<feature type="region of interest" description="Disordered" evidence="1">
    <location>
        <begin position="315"/>
        <end position="344"/>
    </location>
</feature>
<protein>
    <recommendedName>
        <fullName evidence="4">C2H2-type domain-containing protein</fullName>
    </recommendedName>
</protein>
<comment type="caution">
    <text evidence="2">The sequence shown here is derived from an EMBL/GenBank/DDBJ whole genome shotgun (WGS) entry which is preliminary data.</text>
</comment>
<keyword evidence="3" id="KW-1185">Reference proteome</keyword>
<accession>A0ABV4FAA0</accession>
<dbReference type="Proteomes" id="UP001565471">
    <property type="component" value="Unassembled WGS sequence"/>
</dbReference>
<gene>
    <name evidence="2" type="ORF">ABIF29_007005</name>
</gene>
<evidence type="ECO:0000313" key="2">
    <source>
        <dbReference type="EMBL" id="MEY9320206.1"/>
    </source>
</evidence>
<evidence type="ECO:0000256" key="1">
    <source>
        <dbReference type="SAM" id="MobiDB-lite"/>
    </source>
</evidence>
<evidence type="ECO:0000313" key="3">
    <source>
        <dbReference type="Proteomes" id="UP001565471"/>
    </source>
</evidence>
<feature type="compositionally biased region" description="Basic and acidic residues" evidence="1">
    <location>
        <begin position="315"/>
        <end position="333"/>
    </location>
</feature>
<organism evidence="2 3">
    <name type="scientific">Bradyrhizobium elkanii</name>
    <dbReference type="NCBI Taxonomy" id="29448"/>
    <lineage>
        <taxon>Bacteria</taxon>
        <taxon>Pseudomonadati</taxon>
        <taxon>Pseudomonadota</taxon>
        <taxon>Alphaproteobacteria</taxon>
        <taxon>Hyphomicrobiales</taxon>
        <taxon>Nitrobacteraceae</taxon>
        <taxon>Bradyrhizobium</taxon>
    </lineage>
</organism>
<name>A0ABV4FAA0_BRAEL</name>
<reference evidence="2 3" key="1">
    <citation type="submission" date="2024-07" db="EMBL/GenBank/DDBJ databases">
        <title>Genomic Encyclopedia of Type Strains, Phase V (KMG-V): Genome sequencing to study the core and pangenomes of soil and plant-associated prokaryotes.</title>
        <authorList>
            <person name="Whitman W."/>
        </authorList>
    </citation>
    <scope>NUCLEOTIDE SEQUENCE [LARGE SCALE GENOMIC DNA]</scope>
    <source>
        <strain evidence="2 3">USDA 415</strain>
    </source>
</reference>
<evidence type="ECO:0008006" key="4">
    <source>
        <dbReference type="Google" id="ProtNLM"/>
    </source>
</evidence>